<name>G3IVH3_METTV</name>
<evidence type="ECO:0000313" key="2">
    <source>
        <dbReference type="Proteomes" id="UP000004664"/>
    </source>
</evidence>
<keyword evidence="2" id="KW-1185">Reference proteome</keyword>
<proteinExistence type="predicted"/>
<dbReference type="RefSeq" id="WP_006890912.1">
    <property type="nucleotide sequence ID" value="NZ_JH109152.1"/>
</dbReference>
<reference evidence="1 2" key="1">
    <citation type="submission" date="2011-06" db="EMBL/GenBank/DDBJ databases">
        <title>Genomic sequence of Methylobacter tundripaludum SV96.</title>
        <authorList>
            <consortium name="US DOE Joint Genome Institute"/>
            <person name="Lucas S."/>
            <person name="Han J."/>
            <person name="Lapidus A."/>
            <person name="Cheng J.-F."/>
            <person name="Goodwin L."/>
            <person name="Pitluck S."/>
            <person name="Held B."/>
            <person name="Detter J.C."/>
            <person name="Han C."/>
            <person name="Tapia R."/>
            <person name="Land M."/>
            <person name="Hauser L."/>
            <person name="Kyrpides N."/>
            <person name="Ivanova N."/>
            <person name="Ovchinnikova G."/>
            <person name="Pagani I."/>
            <person name="Klotz M.G."/>
            <person name="Dispirito A.A."/>
            <person name="Murrell J.C."/>
            <person name="Dunfield P."/>
            <person name="Kalyuzhnaya M.G."/>
            <person name="Svenning M."/>
            <person name="Trotsenko Y.A."/>
            <person name="Stein L.Y."/>
            <person name="Woyke T."/>
        </authorList>
    </citation>
    <scope>NUCLEOTIDE SEQUENCE [LARGE SCALE GENOMIC DNA]</scope>
    <source>
        <strain evidence="2">ATCC BAA-1195 / DSM 17260 / SV96</strain>
    </source>
</reference>
<evidence type="ECO:0000313" key="1">
    <source>
        <dbReference type="EMBL" id="EGW22900.1"/>
    </source>
</evidence>
<sequence length="280" mass="31545">MTIVVAMKFDERILVMSDTMISDPTDRADNILPGRLKSIVINKWLTISYAGLSNQAIHIIRGIKKLSNISTELVVNILAEASRNHGDDLDFILCSHENAARLIKISSGEIFEGAEFHWIGNRQAVSELSKLEIPKVEINDLPEYMSQNEIIFTNTFLNYIRDGRCKGVGGVVINCLCSEFGHCYQDHAGAFSWDTIIIGQDDYVKRQELNQTGMYCYTYNVCAPAERGQAIIGFYLAQSNVGYIYDPLNYNDARKIKNMDLQAFSQLVQDAGEVLARREQ</sequence>
<gene>
    <name evidence="1" type="ORF">Mettu_1733</name>
</gene>
<dbReference type="eggNOG" id="ENOG5033NE5">
    <property type="taxonomic scope" value="Bacteria"/>
</dbReference>
<organism evidence="1 2">
    <name type="scientific">Methylobacter tundripaludum (strain ATCC BAA-1195 / DSM 17260 / SV96)</name>
    <dbReference type="NCBI Taxonomy" id="697282"/>
    <lineage>
        <taxon>Bacteria</taxon>
        <taxon>Pseudomonadati</taxon>
        <taxon>Pseudomonadota</taxon>
        <taxon>Gammaproteobacteria</taxon>
        <taxon>Methylococcales</taxon>
        <taxon>Methylococcaceae</taxon>
        <taxon>Methylobacter</taxon>
    </lineage>
</organism>
<accession>G3IVH3</accession>
<dbReference type="HOGENOM" id="CLU_993252_0_0_6"/>
<dbReference type="STRING" id="697282.Mettu_1733"/>
<dbReference type="EMBL" id="JH109152">
    <property type="protein sequence ID" value="EGW22900.1"/>
    <property type="molecule type" value="Genomic_DNA"/>
</dbReference>
<dbReference type="AlphaFoldDB" id="G3IVH3"/>
<dbReference type="OrthoDB" id="7057152at2"/>
<protein>
    <submittedName>
        <fullName evidence="1">Uncharacterized protein</fullName>
    </submittedName>
</protein>
<dbReference type="Proteomes" id="UP000004664">
    <property type="component" value="Unassembled WGS sequence"/>
</dbReference>